<evidence type="ECO:0000313" key="5">
    <source>
        <dbReference type="EMBL" id="TNN19712.1"/>
    </source>
</evidence>
<evidence type="ECO:0000256" key="1">
    <source>
        <dbReference type="ARBA" id="ARBA00022737"/>
    </source>
</evidence>
<dbReference type="Gene3D" id="1.25.40.10">
    <property type="entry name" value="Tetratricopeptide repeat domain"/>
    <property type="match status" value="1"/>
</dbReference>
<name>A0A4Z2DTW2_SCHJA</name>
<dbReference type="SMART" id="SM00028">
    <property type="entry name" value="TPR"/>
    <property type="match status" value="3"/>
</dbReference>
<dbReference type="SUPFAM" id="SSF48452">
    <property type="entry name" value="TPR-like"/>
    <property type="match status" value="2"/>
</dbReference>
<comment type="similarity">
    <text evidence="3">Belongs to the TTC27 family.</text>
</comment>
<reference evidence="5 6" key="1">
    <citation type="submission" date="2019-03" db="EMBL/GenBank/DDBJ databases">
        <title>An improved genome assembly of the fluke Schistosoma japonicum.</title>
        <authorList>
            <person name="Hu W."/>
            <person name="Luo F."/>
            <person name="Yin M."/>
            <person name="Mo X."/>
            <person name="Sun C."/>
            <person name="Wu Q."/>
            <person name="Zhu B."/>
            <person name="Xiang M."/>
            <person name="Wang J."/>
            <person name="Wang Y."/>
            <person name="Zhang T."/>
            <person name="Xu B."/>
            <person name="Zheng H."/>
            <person name="Feng Z."/>
        </authorList>
    </citation>
    <scope>NUCLEOTIDE SEQUENCE [LARGE SCALE GENOMIC DNA]</scope>
    <source>
        <strain evidence="5">HuSjv2</strain>
        <tissue evidence="5">Worms</tissue>
    </source>
</reference>
<dbReference type="InterPro" id="IPR044244">
    <property type="entry name" value="TTC27/Emw1"/>
</dbReference>
<comment type="caution">
    <text evidence="5">The sequence shown here is derived from an EMBL/GenBank/DDBJ whole genome shotgun (WGS) entry which is preliminary data.</text>
</comment>
<proteinExistence type="inferred from homology"/>
<sequence length="773" mass="88833">MPLWMSAQSELASTPGYWISEIKRIFSEINLPHLDDDSLVNILLERSVSVLKVIEYAMSYFIAVNFIGGSANESYEFDGCYQLALEELCCEGEYPFRLTKSLSLLWLCRRLCKRLSTVSQTLSFLYHLNYLKCIYLHQYLIGDERSPKLKGEFLEISNLYGKFLDSIHSSEEILQYLMLSAYLSAFYYEYENSITFASKCAQYLNIEVNFSGALGKCTRFQEKEVANLTVKVNRTYETKDNETSRSYALPQIISLNDDVLLNSVLFSMTEKQSPLSNTEQSFILLLCELHRRHHPRDDLTAQQCLAYINTVIQAVYPDSENETKSSSSWPIATEMLFRRSLLEHNSVRRTERALSQLEELCCQFGRTNPPLSERSINSFFLSRMPSIWTLQIEQGRLLMKIGCYKSALDSFLLWDKWPEIIECYTHLNKREKAEEVIRSRLNAGDESADLYCVLGDVTNDRQYYLKAWDVSGCKSARAMRSLAVVYMYTDKDYINAIECFQKSLEINTMQANLWFTFGCCCLQAKEYLKAENAFRSCVRLDPDNFEAWNNCATAVLLQGKKNIALTLMKEACKYSYENWRIWENILMISAEVKAFQDTILAYHRLLDICGKYANAQVLGILVKAVLSNDMDSTGHPARNIHAKLLELFGRVTASTPNDAVIWDEYAHLLVDVPSKSVYTSYQRAVQCLQTAYRCRIQPSEGLWEQSTEKREAVVNGFKALVDLLNNPPELKSDNNQSDEEEQLITFIQSSFATLRISLKSVIAKLKQLISSKY</sequence>
<keyword evidence="1" id="KW-0677">Repeat</keyword>
<dbReference type="Pfam" id="PF13181">
    <property type="entry name" value="TPR_8"/>
    <property type="match status" value="1"/>
</dbReference>
<dbReference type="InterPro" id="IPR011990">
    <property type="entry name" value="TPR-like_helical_dom_sf"/>
</dbReference>
<dbReference type="PANTHER" id="PTHR16193:SF0">
    <property type="entry name" value="TETRATRICOPEPTIDE REPEAT PROTEIN 27"/>
    <property type="match status" value="1"/>
</dbReference>
<dbReference type="PANTHER" id="PTHR16193">
    <property type="entry name" value="TETRATRICOPEPTIDE REPEAT PROTEIN 27"/>
    <property type="match status" value="1"/>
</dbReference>
<dbReference type="AlphaFoldDB" id="A0A4Z2DTW2"/>
<dbReference type="EMBL" id="SKCS01000039">
    <property type="protein sequence ID" value="TNN19712.1"/>
    <property type="molecule type" value="Genomic_DNA"/>
</dbReference>
<dbReference type="Proteomes" id="UP000311919">
    <property type="component" value="Unassembled WGS sequence"/>
</dbReference>
<dbReference type="STRING" id="6182.A0A4Z2DTW2"/>
<evidence type="ECO:0000256" key="4">
    <source>
        <dbReference type="PROSITE-ProRule" id="PRU00339"/>
    </source>
</evidence>
<dbReference type="OrthoDB" id="1936594at2759"/>
<gene>
    <name evidence="5" type="ORF">EWB00_005960</name>
</gene>
<keyword evidence="6" id="KW-1185">Reference proteome</keyword>
<dbReference type="InterPro" id="IPR019734">
    <property type="entry name" value="TPR_rpt"/>
</dbReference>
<evidence type="ECO:0000313" key="6">
    <source>
        <dbReference type="Proteomes" id="UP000311919"/>
    </source>
</evidence>
<organism evidence="5 6">
    <name type="scientific">Schistosoma japonicum</name>
    <name type="common">Blood fluke</name>
    <dbReference type="NCBI Taxonomy" id="6182"/>
    <lineage>
        <taxon>Eukaryota</taxon>
        <taxon>Metazoa</taxon>
        <taxon>Spiralia</taxon>
        <taxon>Lophotrochozoa</taxon>
        <taxon>Platyhelminthes</taxon>
        <taxon>Trematoda</taxon>
        <taxon>Digenea</taxon>
        <taxon>Strigeidida</taxon>
        <taxon>Schistosomatoidea</taxon>
        <taxon>Schistosomatidae</taxon>
        <taxon>Schistosoma</taxon>
    </lineage>
</organism>
<accession>A0A4Z2DTW2</accession>
<dbReference type="PROSITE" id="PS50005">
    <property type="entry name" value="TPR"/>
    <property type="match status" value="1"/>
</dbReference>
<protein>
    <submittedName>
        <fullName evidence="5">Tetratricopeptide repeat protein</fullName>
    </submittedName>
</protein>
<evidence type="ECO:0000256" key="3">
    <source>
        <dbReference type="ARBA" id="ARBA00024020"/>
    </source>
</evidence>
<feature type="repeat" description="TPR" evidence="4">
    <location>
        <begin position="511"/>
        <end position="544"/>
    </location>
</feature>
<evidence type="ECO:0000256" key="2">
    <source>
        <dbReference type="ARBA" id="ARBA00022803"/>
    </source>
</evidence>
<keyword evidence="2 4" id="KW-0802">TPR repeat</keyword>